<reference evidence="20" key="1">
    <citation type="submission" date="2017-08" db="EMBL/GenBank/DDBJ databases">
        <authorList>
            <person name="Imhoff J.F."/>
            <person name="Rahn T."/>
            <person name="Kuenzel S."/>
            <person name="Neulinger S.C."/>
        </authorList>
    </citation>
    <scope>NUCLEOTIDE SEQUENCE</scope>
    <source>
        <strain evidence="20">DSM 11080</strain>
    </source>
</reference>
<gene>
    <name evidence="13" type="primary">gpsA</name>
    <name evidence="20" type="ORF">CKO40_13770</name>
</gene>
<dbReference type="PANTHER" id="PTHR11728">
    <property type="entry name" value="GLYCEROL-3-PHOSPHATE DEHYDROGENASE"/>
    <property type="match status" value="1"/>
</dbReference>
<dbReference type="Pfam" id="PF07479">
    <property type="entry name" value="NAD_Gly3P_dh_C"/>
    <property type="match status" value="1"/>
</dbReference>
<comment type="subcellular location">
    <subcellularLocation>
        <location evidence="13">Cytoplasm</location>
    </subcellularLocation>
</comment>
<feature type="binding site" evidence="13">
    <location>
        <position position="11"/>
    </location>
    <ligand>
        <name>NADPH</name>
        <dbReference type="ChEBI" id="CHEBI:57783"/>
    </ligand>
</feature>
<keyword evidence="21" id="KW-1185">Reference proteome</keyword>
<evidence type="ECO:0000256" key="1">
    <source>
        <dbReference type="ARBA" id="ARBA00011009"/>
    </source>
</evidence>
<dbReference type="SUPFAM" id="SSF48179">
    <property type="entry name" value="6-phosphogluconate dehydrogenase C-terminal domain-like"/>
    <property type="match status" value="1"/>
</dbReference>
<dbReference type="PROSITE" id="PS00957">
    <property type="entry name" value="NAD_G3PDH"/>
    <property type="match status" value="1"/>
</dbReference>
<evidence type="ECO:0000256" key="5">
    <source>
        <dbReference type="ARBA" id="ARBA00023027"/>
    </source>
</evidence>
<dbReference type="RefSeq" id="WP_200346812.1">
    <property type="nucleotide sequence ID" value="NZ_NRSJ01000024.1"/>
</dbReference>
<keyword evidence="7 13" id="KW-0594">Phospholipid biosynthesis</keyword>
<comment type="caution">
    <text evidence="20">The sequence shown here is derived from an EMBL/GenBank/DDBJ whole genome shotgun (WGS) entry which is preliminary data.</text>
</comment>
<feature type="domain" description="Glycerol-3-phosphate dehydrogenase NAD-dependent N-terminal" evidence="18">
    <location>
        <begin position="4"/>
        <end position="158"/>
    </location>
</feature>
<evidence type="ECO:0000256" key="7">
    <source>
        <dbReference type="ARBA" id="ARBA00023209"/>
    </source>
</evidence>
<evidence type="ECO:0000313" key="21">
    <source>
        <dbReference type="Proteomes" id="UP001296776"/>
    </source>
</evidence>
<dbReference type="GO" id="GO:0005829">
    <property type="term" value="C:cytosol"/>
    <property type="evidence" value="ECO:0007669"/>
    <property type="project" value="TreeGrafter"/>
</dbReference>
<proteinExistence type="inferred from homology"/>
<dbReference type="GO" id="GO:0046168">
    <property type="term" value="P:glycerol-3-phosphate catabolic process"/>
    <property type="evidence" value="ECO:0007669"/>
    <property type="project" value="InterPro"/>
</dbReference>
<evidence type="ECO:0000256" key="12">
    <source>
        <dbReference type="ARBA" id="ARBA00080511"/>
    </source>
</evidence>
<feature type="binding site" evidence="13">
    <location>
        <position position="253"/>
    </location>
    <ligand>
        <name>NADPH</name>
        <dbReference type="ChEBI" id="CHEBI:57783"/>
    </ligand>
</feature>
<protein>
    <recommendedName>
        <fullName evidence="11 13">Glycerol-3-phosphate dehydrogenase [NAD(P)+]</fullName>
        <ecNumber evidence="10 13">1.1.1.94</ecNumber>
    </recommendedName>
    <alternativeName>
        <fullName evidence="13">NAD(P)(+)-dependent glycerol-3-phosphate dehydrogenase</fullName>
    </alternativeName>
    <alternativeName>
        <fullName evidence="12 13">NAD(P)H-dependent dihydroxyacetone-phosphate reductase</fullName>
    </alternativeName>
</protein>
<feature type="binding site" evidence="13">
    <location>
        <position position="12"/>
    </location>
    <ligand>
        <name>NADPH</name>
        <dbReference type="ChEBI" id="CHEBI:57783"/>
    </ligand>
</feature>
<dbReference type="PIRSF" id="PIRSF000114">
    <property type="entry name" value="Glycerol-3-P_dh"/>
    <property type="match status" value="1"/>
</dbReference>
<dbReference type="GO" id="GO:0047952">
    <property type="term" value="F:glycerol-3-phosphate dehydrogenase [NAD(P)+] activity"/>
    <property type="evidence" value="ECO:0007669"/>
    <property type="project" value="UniProtKB-UniRule"/>
</dbReference>
<name>A0AAJ0XB59_9GAMM</name>
<dbReference type="InterPro" id="IPR006109">
    <property type="entry name" value="G3P_DH_NAD-dep_C"/>
</dbReference>
<evidence type="ECO:0000256" key="11">
    <source>
        <dbReference type="ARBA" id="ARBA00069372"/>
    </source>
</evidence>
<comment type="pathway">
    <text evidence="13">Membrane lipid metabolism; glycerophospholipid metabolism.</text>
</comment>
<comment type="catalytic activity">
    <reaction evidence="9">
        <text>sn-glycerol 3-phosphate + NADP(+) = dihydroxyacetone phosphate + NADPH + H(+)</text>
        <dbReference type="Rhea" id="RHEA:11096"/>
        <dbReference type="ChEBI" id="CHEBI:15378"/>
        <dbReference type="ChEBI" id="CHEBI:57597"/>
        <dbReference type="ChEBI" id="CHEBI:57642"/>
        <dbReference type="ChEBI" id="CHEBI:57783"/>
        <dbReference type="ChEBI" id="CHEBI:58349"/>
        <dbReference type="EC" id="1.1.1.94"/>
    </reaction>
    <physiologicalReaction direction="right-to-left" evidence="9">
        <dbReference type="Rhea" id="RHEA:11098"/>
    </physiologicalReaction>
</comment>
<dbReference type="EC" id="1.1.1.94" evidence="10 13"/>
<feature type="binding site" evidence="13">
    <location>
        <position position="134"/>
    </location>
    <ligand>
        <name>sn-glycerol 3-phosphate</name>
        <dbReference type="ChEBI" id="CHEBI:57597"/>
    </ligand>
</feature>
<feature type="binding site" evidence="13">
    <location>
        <position position="106"/>
    </location>
    <ligand>
        <name>sn-glycerol 3-phosphate</name>
        <dbReference type="ChEBI" id="CHEBI:57597"/>
    </ligand>
</feature>
<dbReference type="NCBIfam" id="NF000942">
    <property type="entry name" value="PRK00094.1-4"/>
    <property type="match status" value="1"/>
</dbReference>
<evidence type="ECO:0000259" key="18">
    <source>
        <dbReference type="Pfam" id="PF01210"/>
    </source>
</evidence>
<evidence type="ECO:0000256" key="16">
    <source>
        <dbReference type="PIRSR" id="PIRSR000114-3"/>
    </source>
</evidence>
<comment type="caution">
    <text evidence="13">Lacks conserved residue(s) required for the propagation of feature annotation.</text>
</comment>
<feature type="binding site" evidence="16">
    <location>
        <position position="253"/>
    </location>
    <ligand>
        <name>NAD(+)</name>
        <dbReference type="ChEBI" id="CHEBI:57540"/>
    </ligand>
</feature>
<feature type="binding site" evidence="16">
    <location>
        <position position="83"/>
    </location>
    <ligand>
        <name>NAD(+)</name>
        <dbReference type="ChEBI" id="CHEBI:57540"/>
    </ligand>
</feature>
<feature type="binding site" evidence="15">
    <location>
        <begin position="253"/>
        <end position="254"/>
    </location>
    <ligand>
        <name>substrate</name>
    </ligand>
</feature>
<dbReference type="GO" id="GO:0005975">
    <property type="term" value="P:carbohydrate metabolic process"/>
    <property type="evidence" value="ECO:0007669"/>
    <property type="project" value="InterPro"/>
</dbReference>
<feature type="binding site" evidence="13">
    <location>
        <position position="32"/>
    </location>
    <ligand>
        <name>NADPH</name>
        <dbReference type="ChEBI" id="CHEBI:57783"/>
    </ligand>
</feature>
<dbReference type="InterPro" id="IPR011128">
    <property type="entry name" value="G3P_DH_NAD-dep_N"/>
</dbReference>
<sequence>MERIAVIGAGSWGTALAVLLAGNGHQVSLWSHDAEQVSALLRDRENRSFLPGIALPDRIGPTSSLEQALDKASAVLIAVPSQFFADVVGQLAPFLSPRLGVIWATKGFDPDSGRLLHEVVQDLTGDRELAVLSGPSFAKEVAQGLPTAVTLAASSMAFADRCAELVRSERFRAYTHDDLIGVQVGGAAKNVLAIATGIADGLGFGANTRAALITRGLAELIRLGRALGARQESFMGLAGLGDLVLTCTDDQSRNRRLGLALAQGARASSAIAAIGQEVEGVVTARAVHRIAREHQIEMPISEQVHAVLYAGQTPAAATRELLERAGKSELEGLSPLNAGRD</sequence>
<dbReference type="GO" id="GO:0051287">
    <property type="term" value="F:NAD binding"/>
    <property type="evidence" value="ECO:0007669"/>
    <property type="project" value="InterPro"/>
</dbReference>
<feature type="binding site" evidence="13">
    <location>
        <position position="242"/>
    </location>
    <ligand>
        <name>sn-glycerol 3-phosphate</name>
        <dbReference type="ChEBI" id="CHEBI:57597"/>
    </ligand>
</feature>
<evidence type="ECO:0000256" key="4">
    <source>
        <dbReference type="ARBA" id="ARBA00023002"/>
    </source>
</evidence>
<dbReference type="Gene3D" id="3.40.50.720">
    <property type="entry name" value="NAD(P)-binding Rossmann-like Domain"/>
    <property type="match status" value="1"/>
</dbReference>
<feature type="binding site" evidence="15">
    <location>
        <position position="106"/>
    </location>
    <ligand>
        <name>substrate</name>
    </ligand>
</feature>
<evidence type="ECO:0000256" key="17">
    <source>
        <dbReference type="RuleBase" id="RU000437"/>
    </source>
</evidence>
<evidence type="ECO:0000256" key="13">
    <source>
        <dbReference type="HAMAP-Rule" id="MF_00394"/>
    </source>
</evidence>
<dbReference type="HAMAP" id="MF_00394">
    <property type="entry name" value="NAD_Glyc3P_dehydrog"/>
    <property type="match status" value="1"/>
</dbReference>
<evidence type="ECO:0000256" key="2">
    <source>
        <dbReference type="ARBA" id="ARBA00022516"/>
    </source>
</evidence>
<feature type="binding site" evidence="13">
    <location>
        <position position="189"/>
    </location>
    <ligand>
        <name>sn-glycerol 3-phosphate</name>
        <dbReference type="ChEBI" id="CHEBI:57597"/>
    </ligand>
</feature>
<dbReference type="Proteomes" id="UP001296776">
    <property type="component" value="Unassembled WGS sequence"/>
</dbReference>
<keyword evidence="8 13" id="KW-1208">Phospholipid metabolism</keyword>
<comment type="similarity">
    <text evidence="1 13 17">Belongs to the NAD-dependent glycerol-3-phosphate dehydrogenase family.</text>
</comment>
<dbReference type="GO" id="GO:0046167">
    <property type="term" value="P:glycerol-3-phosphate biosynthetic process"/>
    <property type="evidence" value="ECO:0007669"/>
    <property type="project" value="UniProtKB-UniRule"/>
</dbReference>
<organism evidence="20 21">
    <name type="scientific">Halochromatium glycolicum</name>
    <dbReference type="NCBI Taxonomy" id="85075"/>
    <lineage>
        <taxon>Bacteria</taxon>
        <taxon>Pseudomonadati</taxon>
        <taxon>Pseudomonadota</taxon>
        <taxon>Gammaproteobacteria</taxon>
        <taxon>Chromatiales</taxon>
        <taxon>Chromatiaceae</taxon>
        <taxon>Halochromatium</taxon>
    </lineage>
</organism>
<evidence type="ECO:0000256" key="9">
    <source>
        <dbReference type="ARBA" id="ARBA00052716"/>
    </source>
</evidence>
<feature type="binding site" evidence="13">
    <location>
        <position position="138"/>
    </location>
    <ligand>
        <name>NADPH</name>
        <dbReference type="ChEBI" id="CHEBI:57783"/>
    </ligand>
</feature>
<feature type="binding site" evidence="13">
    <location>
        <position position="136"/>
    </location>
    <ligand>
        <name>sn-glycerol 3-phosphate</name>
        <dbReference type="ChEBI" id="CHEBI:57597"/>
    </ligand>
</feature>
<evidence type="ECO:0000256" key="14">
    <source>
        <dbReference type="PIRSR" id="PIRSR000114-1"/>
    </source>
</evidence>
<feature type="binding site" evidence="16">
    <location>
        <begin position="8"/>
        <end position="13"/>
    </location>
    <ligand>
        <name>NAD(+)</name>
        <dbReference type="ChEBI" id="CHEBI:57540"/>
    </ligand>
</feature>
<evidence type="ECO:0000256" key="8">
    <source>
        <dbReference type="ARBA" id="ARBA00023264"/>
    </source>
</evidence>
<dbReference type="AlphaFoldDB" id="A0AAJ0XB59"/>
<dbReference type="InterPro" id="IPR008927">
    <property type="entry name" value="6-PGluconate_DH-like_C_sf"/>
</dbReference>
<keyword evidence="5 13" id="KW-0520">NAD</keyword>
<accession>A0AAJ0XB59</accession>
<dbReference type="EMBL" id="NRSJ01000024">
    <property type="protein sequence ID" value="MBK1705592.1"/>
    <property type="molecule type" value="Genomic_DNA"/>
</dbReference>
<keyword evidence="3 13" id="KW-0521">NADP</keyword>
<dbReference type="FunFam" id="1.10.1040.10:FF:000001">
    <property type="entry name" value="Glycerol-3-phosphate dehydrogenase [NAD(P)+]"/>
    <property type="match status" value="1"/>
</dbReference>
<feature type="active site" description="Proton acceptor" evidence="13 14">
    <location>
        <position position="189"/>
    </location>
</feature>
<feature type="binding site" evidence="13">
    <location>
        <position position="253"/>
    </location>
    <ligand>
        <name>sn-glycerol 3-phosphate</name>
        <dbReference type="ChEBI" id="CHEBI:57597"/>
    </ligand>
</feature>
<keyword evidence="6 13" id="KW-0443">Lipid metabolism</keyword>
<dbReference type="InterPro" id="IPR036291">
    <property type="entry name" value="NAD(P)-bd_dom_sf"/>
</dbReference>
<dbReference type="InterPro" id="IPR006168">
    <property type="entry name" value="G3P_DH_NAD-dep"/>
</dbReference>
<evidence type="ECO:0000256" key="10">
    <source>
        <dbReference type="ARBA" id="ARBA00066687"/>
    </source>
</evidence>
<reference evidence="20" key="2">
    <citation type="journal article" date="2020" name="Microorganisms">
        <title>Osmotic Adaptation and Compatible Solute Biosynthesis of Phototrophic Bacteria as Revealed from Genome Analyses.</title>
        <authorList>
            <person name="Imhoff J.F."/>
            <person name="Rahn T."/>
            <person name="Kunzel S."/>
            <person name="Keller A."/>
            <person name="Neulinger S.C."/>
        </authorList>
    </citation>
    <scope>NUCLEOTIDE SEQUENCE</scope>
    <source>
        <strain evidence="20">DSM 11080</strain>
    </source>
</reference>
<dbReference type="InterPro" id="IPR013328">
    <property type="entry name" value="6PGD_dom2"/>
</dbReference>
<feature type="binding site" evidence="13">
    <location>
        <position position="279"/>
    </location>
    <ligand>
        <name>NADPH</name>
        <dbReference type="ChEBI" id="CHEBI:57783"/>
    </ligand>
</feature>
<dbReference type="SUPFAM" id="SSF51735">
    <property type="entry name" value="NAD(P)-binding Rossmann-fold domains"/>
    <property type="match status" value="1"/>
</dbReference>
<feature type="domain" description="Glycerol-3-phosphate dehydrogenase NAD-dependent C-terminal" evidence="19">
    <location>
        <begin position="178"/>
        <end position="317"/>
    </location>
</feature>
<keyword evidence="4 13" id="KW-0560">Oxidoreductase</keyword>
<feature type="binding site" evidence="13">
    <location>
        <position position="106"/>
    </location>
    <ligand>
        <name>NADPH</name>
        <dbReference type="ChEBI" id="CHEBI:57783"/>
    </ligand>
</feature>
<keyword evidence="13" id="KW-0547">Nucleotide-binding</keyword>
<evidence type="ECO:0000256" key="6">
    <source>
        <dbReference type="ARBA" id="ARBA00023098"/>
    </source>
</evidence>
<dbReference type="PRINTS" id="PR00077">
    <property type="entry name" value="GPDHDRGNASE"/>
</dbReference>
<feature type="binding site" evidence="13">
    <location>
        <position position="254"/>
    </location>
    <ligand>
        <name>sn-glycerol 3-phosphate</name>
        <dbReference type="ChEBI" id="CHEBI:57597"/>
    </ligand>
</feature>
<dbReference type="FunFam" id="3.40.50.720:FF:000019">
    <property type="entry name" value="Glycerol-3-phosphate dehydrogenase [NAD(P)+]"/>
    <property type="match status" value="1"/>
</dbReference>
<feature type="binding site" evidence="16">
    <location>
        <position position="138"/>
    </location>
    <ligand>
        <name>NAD(+)</name>
        <dbReference type="ChEBI" id="CHEBI:57540"/>
    </ligand>
</feature>
<keyword evidence="13" id="KW-0963">Cytoplasm</keyword>
<comment type="function">
    <text evidence="13">Catalyzes the reduction of the glycolytic intermediate dihydroxyacetone phosphate (DHAP) to sn-glycerol 3-phosphate (G3P), the key precursor for phospholipid synthesis.</text>
</comment>
<comment type="catalytic activity">
    <reaction evidence="13">
        <text>sn-glycerol 3-phosphate + NAD(+) = dihydroxyacetone phosphate + NADH + H(+)</text>
        <dbReference type="Rhea" id="RHEA:11092"/>
        <dbReference type="ChEBI" id="CHEBI:15378"/>
        <dbReference type="ChEBI" id="CHEBI:57540"/>
        <dbReference type="ChEBI" id="CHEBI:57597"/>
        <dbReference type="ChEBI" id="CHEBI:57642"/>
        <dbReference type="ChEBI" id="CHEBI:57945"/>
        <dbReference type="EC" id="1.1.1.94"/>
    </reaction>
</comment>
<keyword evidence="2 13" id="KW-0444">Lipid biosynthesis</keyword>
<dbReference type="Gene3D" id="1.10.1040.10">
    <property type="entry name" value="N-(1-d-carboxylethyl)-l-norvaline Dehydrogenase, domain 2"/>
    <property type="match status" value="1"/>
</dbReference>
<dbReference type="Pfam" id="PF01210">
    <property type="entry name" value="NAD_Gly3P_dh_N"/>
    <property type="match status" value="1"/>
</dbReference>
<dbReference type="GO" id="GO:0046474">
    <property type="term" value="P:glycerophospholipid biosynthetic process"/>
    <property type="evidence" value="ECO:0007669"/>
    <property type="project" value="TreeGrafter"/>
</dbReference>
<evidence type="ECO:0000256" key="3">
    <source>
        <dbReference type="ARBA" id="ARBA00022857"/>
    </source>
</evidence>
<evidence type="ECO:0000313" key="20">
    <source>
        <dbReference type="EMBL" id="MBK1705592.1"/>
    </source>
</evidence>
<evidence type="ECO:0000256" key="15">
    <source>
        <dbReference type="PIRSR" id="PIRSR000114-2"/>
    </source>
</evidence>
<evidence type="ECO:0000259" key="19">
    <source>
        <dbReference type="Pfam" id="PF07479"/>
    </source>
</evidence>
<dbReference type="NCBIfam" id="NF000940">
    <property type="entry name" value="PRK00094.1-2"/>
    <property type="match status" value="1"/>
</dbReference>
<feature type="binding site" evidence="13">
    <location>
        <position position="252"/>
    </location>
    <ligand>
        <name>sn-glycerol 3-phosphate</name>
        <dbReference type="ChEBI" id="CHEBI:57597"/>
    </ligand>
</feature>
<dbReference type="PANTHER" id="PTHR11728:SF1">
    <property type="entry name" value="GLYCEROL-3-PHOSPHATE DEHYDROGENASE [NAD(+)] 2, CHLOROPLASTIC"/>
    <property type="match status" value="1"/>
</dbReference>